<accession>A0A2T2WVB5</accession>
<dbReference type="GO" id="GO:0003677">
    <property type="term" value="F:DNA binding"/>
    <property type="evidence" value="ECO:0007669"/>
    <property type="project" value="InterPro"/>
</dbReference>
<feature type="coiled-coil region" evidence="1">
    <location>
        <begin position="109"/>
        <end position="143"/>
    </location>
</feature>
<dbReference type="EMBL" id="PXYW01000131">
    <property type="protein sequence ID" value="PSR26166.1"/>
    <property type="molecule type" value="Genomic_DNA"/>
</dbReference>
<dbReference type="GO" id="GO:0006355">
    <property type="term" value="P:regulation of DNA-templated transcription"/>
    <property type="evidence" value="ECO:0007669"/>
    <property type="project" value="InterPro"/>
</dbReference>
<sequence>MTEWLSIEDLAQETGIPDRTIRRYLRQFSQHLPVKRNNRSYVLHSSGIALLTRIRDLYANGNTEEAIVKQLGEAATPALTQVAEQPLEQVLVRLNHQVATAFDQFSHRQEALQVEIGAMRDELAATRRQLQAESQARVDAERARERYFTQRDEHLVATIRQAMAERRKPWWQRRKRA</sequence>
<evidence type="ECO:0000256" key="1">
    <source>
        <dbReference type="SAM" id="Coils"/>
    </source>
</evidence>
<evidence type="ECO:0000313" key="3">
    <source>
        <dbReference type="EMBL" id="PSR26166.1"/>
    </source>
</evidence>
<dbReference type="InterPro" id="IPR000551">
    <property type="entry name" value="MerR-type_HTH_dom"/>
</dbReference>
<reference evidence="3 4" key="1">
    <citation type="journal article" date="2014" name="BMC Genomics">
        <title>Comparison of environmental and isolate Sulfobacillus genomes reveals diverse carbon, sulfur, nitrogen, and hydrogen metabolisms.</title>
        <authorList>
            <person name="Justice N.B."/>
            <person name="Norman A."/>
            <person name="Brown C.T."/>
            <person name="Singh A."/>
            <person name="Thomas B.C."/>
            <person name="Banfield J.F."/>
        </authorList>
    </citation>
    <scope>NUCLEOTIDE SEQUENCE [LARGE SCALE GENOMIC DNA]</scope>
    <source>
        <strain evidence="3">AMDSBA4</strain>
    </source>
</reference>
<dbReference type="Gene3D" id="1.10.1660.10">
    <property type="match status" value="1"/>
</dbReference>
<dbReference type="SUPFAM" id="SSF46955">
    <property type="entry name" value="Putative DNA-binding domain"/>
    <property type="match status" value="1"/>
</dbReference>
<dbReference type="Pfam" id="PF13411">
    <property type="entry name" value="MerR_1"/>
    <property type="match status" value="1"/>
</dbReference>
<gene>
    <name evidence="3" type="ORF">C7B46_20220</name>
</gene>
<keyword evidence="1" id="KW-0175">Coiled coil</keyword>
<dbReference type="InterPro" id="IPR009061">
    <property type="entry name" value="DNA-bd_dom_put_sf"/>
</dbReference>
<comment type="caution">
    <text evidence="3">The sequence shown here is derived from an EMBL/GenBank/DDBJ whole genome shotgun (WGS) entry which is preliminary data.</text>
</comment>
<evidence type="ECO:0000259" key="2">
    <source>
        <dbReference type="Pfam" id="PF13411"/>
    </source>
</evidence>
<feature type="domain" description="HTH merR-type" evidence="2">
    <location>
        <begin position="6"/>
        <end position="67"/>
    </location>
</feature>
<dbReference type="AlphaFoldDB" id="A0A2T2WVB5"/>
<dbReference type="Proteomes" id="UP000242972">
    <property type="component" value="Unassembled WGS sequence"/>
</dbReference>
<proteinExistence type="predicted"/>
<organism evidence="3 4">
    <name type="scientific">Sulfobacillus benefaciens</name>
    <dbReference type="NCBI Taxonomy" id="453960"/>
    <lineage>
        <taxon>Bacteria</taxon>
        <taxon>Bacillati</taxon>
        <taxon>Bacillota</taxon>
        <taxon>Clostridia</taxon>
        <taxon>Eubacteriales</taxon>
        <taxon>Clostridiales Family XVII. Incertae Sedis</taxon>
        <taxon>Sulfobacillus</taxon>
    </lineage>
</organism>
<protein>
    <recommendedName>
        <fullName evidence="2">HTH merR-type domain-containing protein</fullName>
    </recommendedName>
</protein>
<name>A0A2T2WVB5_9FIRM</name>
<evidence type="ECO:0000313" key="4">
    <source>
        <dbReference type="Proteomes" id="UP000242972"/>
    </source>
</evidence>